<feature type="signal peptide" evidence="1">
    <location>
        <begin position="1"/>
        <end position="22"/>
    </location>
</feature>
<proteinExistence type="predicted"/>
<dbReference type="RefSeq" id="WP_271053966.1">
    <property type="nucleotide sequence ID" value="NZ_JAQIIO010000004.1"/>
</dbReference>
<dbReference type="EMBL" id="JAQIIO010000004">
    <property type="protein sequence ID" value="MDA5094260.1"/>
    <property type="molecule type" value="Genomic_DNA"/>
</dbReference>
<evidence type="ECO:0000259" key="2">
    <source>
        <dbReference type="Pfam" id="PF04575"/>
    </source>
</evidence>
<organism evidence="3 4">
    <name type="scientific">Aliiroseovarius salicola</name>
    <dbReference type="NCBI Taxonomy" id="3009082"/>
    <lineage>
        <taxon>Bacteria</taxon>
        <taxon>Pseudomonadati</taxon>
        <taxon>Pseudomonadota</taxon>
        <taxon>Alphaproteobacteria</taxon>
        <taxon>Rhodobacterales</taxon>
        <taxon>Paracoccaceae</taxon>
        <taxon>Aliiroseovarius</taxon>
    </lineage>
</organism>
<dbReference type="Pfam" id="PF04575">
    <property type="entry name" value="SlipAM"/>
    <property type="match status" value="1"/>
</dbReference>
<sequence length="449" mass="49853">MRILNYCISAIFLGLMPASVHAEALTLSKTGMVEATRLALQARNPELALALAEAVLEVTPNRVDMLVLKSRALRDLGRYGDALDTAKQAWTFAENDLQKFAAALVAAQAQSSRGNKTAGQFWLRRAANHAETDAQKLQLRRDFRYLKDRNPWNIRLDFGLSPNSNVNNGSSEDTITLFGLPFSLSPTAQALSGLQGNVSIDLSYRFRETQRSRTFLGFQAYHRESWLSSSAQDAAPSASNSDFRYSSAALTFKHQQLFPKARLDLSARFGRNWYATEVLSDFVSLGTELLLPREHNRQLMLLGRVDHQSHAAPSRADLTVARVGMRYRIPQDGRTWTLSADAQQSFSDNLSQEYKEISAGVDVSLGQIFKGANLSLGLSAAHRQYDISPYSVDGRTDTTIEAHSDVILSEITYFGFAPVVTLRHSDTRSNITLYSKRETSVGLSLTSQF</sequence>
<accession>A0ABT4W180</accession>
<dbReference type="SUPFAM" id="SSF48452">
    <property type="entry name" value="TPR-like"/>
    <property type="match status" value="1"/>
</dbReference>
<protein>
    <submittedName>
        <fullName evidence="3">Surface lipoprotein assembly modifier</fullName>
    </submittedName>
</protein>
<keyword evidence="4" id="KW-1185">Reference proteome</keyword>
<feature type="chain" id="PRO_5045092990" evidence="1">
    <location>
        <begin position="23"/>
        <end position="449"/>
    </location>
</feature>
<dbReference type="Proteomes" id="UP001528040">
    <property type="component" value="Unassembled WGS sequence"/>
</dbReference>
<gene>
    <name evidence="3" type="ORF">O2N63_09180</name>
</gene>
<comment type="caution">
    <text evidence="3">The sequence shown here is derived from an EMBL/GenBank/DDBJ whole genome shotgun (WGS) entry which is preliminary data.</text>
</comment>
<feature type="domain" description="Surface lipoprotein assembly modifier C-terminal" evidence="2">
    <location>
        <begin position="295"/>
        <end position="449"/>
    </location>
</feature>
<reference evidence="3 4" key="1">
    <citation type="submission" date="2023-01" db="EMBL/GenBank/DDBJ databases">
        <authorList>
            <person name="Yoon J.-W."/>
        </authorList>
    </citation>
    <scope>NUCLEOTIDE SEQUENCE [LARGE SCALE GENOMIC DNA]</scope>
    <source>
        <strain evidence="3 4">KMU-50</strain>
    </source>
</reference>
<dbReference type="InterPro" id="IPR007655">
    <property type="entry name" value="Slam_C"/>
</dbReference>
<keyword evidence="1" id="KW-0732">Signal</keyword>
<name>A0ABT4W180_9RHOB</name>
<keyword evidence="3" id="KW-0449">Lipoprotein</keyword>
<evidence type="ECO:0000313" key="4">
    <source>
        <dbReference type="Proteomes" id="UP001528040"/>
    </source>
</evidence>
<evidence type="ECO:0000256" key="1">
    <source>
        <dbReference type="SAM" id="SignalP"/>
    </source>
</evidence>
<dbReference type="InterPro" id="IPR011990">
    <property type="entry name" value="TPR-like_helical_dom_sf"/>
</dbReference>
<evidence type="ECO:0000313" key="3">
    <source>
        <dbReference type="EMBL" id="MDA5094260.1"/>
    </source>
</evidence>
<dbReference type="Gene3D" id="1.25.40.10">
    <property type="entry name" value="Tetratricopeptide repeat domain"/>
    <property type="match status" value="1"/>
</dbReference>